<reference evidence="4" key="2">
    <citation type="journal article" date="2015" name="Data Brief">
        <title>Shoot transcriptome of the giant reed, Arundo donax.</title>
        <authorList>
            <person name="Barrero R.A."/>
            <person name="Guerrero F.D."/>
            <person name="Moolhuijzen P."/>
            <person name="Goolsby J.A."/>
            <person name="Tidwell J."/>
            <person name="Bellgard S.E."/>
            <person name="Bellgard M.I."/>
        </authorList>
    </citation>
    <scope>NUCLEOTIDE SEQUENCE</scope>
    <source>
        <tissue evidence="4">Shoot tissue taken approximately 20 cm above the soil surface</tissue>
    </source>
</reference>
<dbReference type="Pfam" id="PF03514">
    <property type="entry name" value="GRAS"/>
    <property type="match status" value="1"/>
</dbReference>
<sequence>MESLIGDSPVFADSDLERLIFTTTPPAVPVPPPAAAPVAAAVQPEATAPATLPQAAATAPAVCSSPSSLDASCSAPILQSLLACSRTAVADPVLAAIELVKVRTAAFDDGDPAERVAFYFADALARRLACGDGAHPSTASNARFASDELTLCYKTLNDACPYSKFAHLTANQAILEATGAATKIHIVDFGIVQGIQWAALLQALATRPEGKPSRVRISGVPSPFLGPKPSASLAATSARLRDFAKLLGVDFEFVPLLRPVHELDQSDFLVEPDEAMAVNFMLQLYHLLGNSDEQVQRVLGLAKSLNPSVVTLGEYEVSLNRAGFVDRFANALCYYMSVFESLDVAMARDSPERVRVERCVFGERIRRAVGPEEGLERTDRMAGSREWQSLMEWCGFEPVRLSNYAMSQADLLLWNYDSKYKYSLVEQPPAFLSLAWEKRPLLTVSAWR</sequence>
<keyword evidence="2" id="KW-0804">Transcription</keyword>
<feature type="region of interest" description="Leucine repeat II (LRII)" evidence="3">
    <location>
        <begin position="235"/>
        <end position="267"/>
    </location>
</feature>
<comment type="caution">
    <text evidence="3">Lacks conserved residue(s) required for the propagation of feature annotation.</text>
</comment>
<comment type="similarity">
    <text evidence="3">Belongs to the GRAS family.</text>
</comment>
<evidence type="ECO:0000256" key="3">
    <source>
        <dbReference type="PROSITE-ProRule" id="PRU01191"/>
    </source>
</evidence>
<organism evidence="4">
    <name type="scientific">Arundo donax</name>
    <name type="common">Giant reed</name>
    <name type="synonym">Donax arundinaceus</name>
    <dbReference type="NCBI Taxonomy" id="35708"/>
    <lineage>
        <taxon>Eukaryota</taxon>
        <taxon>Viridiplantae</taxon>
        <taxon>Streptophyta</taxon>
        <taxon>Embryophyta</taxon>
        <taxon>Tracheophyta</taxon>
        <taxon>Spermatophyta</taxon>
        <taxon>Magnoliopsida</taxon>
        <taxon>Liliopsida</taxon>
        <taxon>Poales</taxon>
        <taxon>Poaceae</taxon>
        <taxon>PACMAD clade</taxon>
        <taxon>Arundinoideae</taxon>
        <taxon>Arundineae</taxon>
        <taxon>Arundo</taxon>
    </lineage>
</organism>
<feature type="region of interest" description="SAW" evidence="3">
    <location>
        <begin position="370"/>
        <end position="448"/>
    </location>
</feature>
<evidence type="ECO:0000313" key="4">
    <source>
        <dbReference type="EMBL" id="JAE19558.1"/>
    </source>
</evidence>
<feature type="short sequence motif" description="LXXLL motif" evidence="3">
    <location>
        <begin position="284"/>
        <end position="288"/>
    </location>
</feature>
<keyword evidence="1" id="KW-0805">Transcription regulation</keyword>
<dbReference type="PANTHER" id="PTHR31636">
    <property type="entry name" value="OSJNBA0084A10.13 PROTEIN-RELATED"/>
    <property type="match status" value="1"/>
</dbReference>
<evidence type="ECO:0000256" key="1">
    <source>
        <dbReference type="ARBA" id="ARBA00023015"/>
    </source>
</evidence>
<protein>
    <submittedName>
        <fullName evidence="4">Uncharacterized protein</fullName>
    </submittedName>
</protein>
<name>A0A0A9GFZ0_ARUDO</name>
<dbReference type="EMBL" id="GBRH01178338">
    <property type="protein sequence ID" value="JAE19558.1"/>
    <property type="molecule type" value="Transcribed_RNA"/>
</dbReference>
<dbReference type="InterPro" id="IPR005202">
    <property type="entry name" value="TF_GRAS"/>
</dbReference>
<proteinExistence type="inferred from homology"/>
<dbReference type="PROSITE" id="PS50985">
    <property type="entry name" value="GRAS"/>
    <property type="match status" value="1"/>
</dbReference>
<dbReference type="AlphaFoldDB" id="A0A0A9GFZ0"/>
<feature type="region of interest" description="PFYRE" evidence="3">
    <location>
        <begin position="276"/>
        <end position="367"/>
    </location>
</feature>
<evidence type="ECO:0000256" key="2">
    <source>
        <dbReference type="ARBA" id="ARBA00023163"/>
    </source>
</evidence>
<reference evidence="4" key="1">
    <citation type="submission" date="2014-09" db="EMBL/GenBank/DDBJ databases">
        <authorList>
            <person name="Magalhaes I.L.F."/>
            <person name="Oliveira U."/>
            <person name="Santos F.R."/>
            <person name="Vidigal T.H.D.A."/>
            <person name="Brescovit A.D."/>
            <person name="Santos A.J."/>
        </authorList>
    </citation>
    <scope>NUCLEOTIDE SEQUENCE</scope>
    <source>
        <tissue evidence="4">Shoot tissue taken approximately 20 cm above the soil surface</tissue>
    </source>
</reference>
<feature type="short sequence motif" description="VHIID" evidence="3">
    <location>
        <begin position="184"/>
        <end position="188"/>
    </location>
</feature>
<accession>A0A0A9GFZ0</accession>